<dbReference type="PANTHER" id="PTHR33116:SF76">
    <property type="entry name" value="DUF4283 DOMAIN-CONTAINING PROTEIN"/>
    <property type="match status" value="1"/>
</dbReference>
<reference evidence="2" key="1">
    <citation type="submission" date="2020-06" db="EMBL/GenBank/DDBJ databases">
        <authorList>
            <person name="Li T."/>
            <person name="Hu X."/>
            <person name="Zhang T."/>
            <person name="Song X."/>
            <person name="Zhang H."/>
            <person name="Dai N."/>
            <person name="Sheng W."/>
            <person name="Hou X."/>
            <person name="Wei L."/>
        </authorList>
    </citation>
    <scope>NUCLEOTIDE SEQUENCE</scope>
    <source>
        <strain evidence="2">G02</strain>
        <tissue evidence="2">Leaf</tissue>
    </source>
</reference>
<dbReference type="EMBL" id="JACGWJ010000198">
    <property type="protein sequence ID" value="KAL0294294.1"/>
    <property type="molecule type" value="Genomic_DNA"/>
</dbReference>
<dbReference type="InterPro" id="IPR043502">
    <property type="entry name" value="DNA/RNA_pol_sf"/>
</dbReference>
<sequence length="1127" mass="128250">MVREVKATANGFFFFEFKTVAAMEEVIEGGPWLFHGQAIVLQKWEPGMVLRKLQHTQVPVWIKLRHLPVELWTTEGLSIVASGVGRPLYPDAITRACTRLDFARVCVMLDISAKLLKHIVIMIPKEDGSEMACKVDVEYEWLPPKCTACHSLGHPIKECPTMKPKPPPVSVYVQKPRPQLTREHTVERRQKPVTQARIPRPGRVLPAALLHVLMINAAVWNVRGLNRRDHQVSVSDLITEHCLHFIGLLETRVTVGNVARVQRGLLPQWNYFVDYGGPGNRVWLAWDTDYVDVTVVETGAQFIHCAVFIRSMHLSVLITVVYGVNDIVGRRELWSDLTRLSTVIADTPWLVGGDFNTVLDSSEVCGQSGDISGAAEEFRACLHDTGLIHVPMNGERFTWHNCSRDARSLWKRLDRMLVNDSWLNRWPDTYYVSLSARTSDHSPLVLRGDAEGRSVGMFRFDNYLARSAEFIPSVHRIWRHRIVGSAMYAVTRKLKALKPIFREQRKKKGDLSTNVSLAKGFLDSAQAILATDRHCPTLLLLEFCCKLVLRLASRLEQNMLHQRAKMAWLKDGDQCSRIFFRKVAVRRASKRVFQINTTDGRTLTGQPEVTAEFIRYYQELLGGNTRDRVIDLRHLRPWARHILTHAEAEALILPVTPEEIKQAIFDIDETKAPGPDGYSAAFYKAAWPVIGWEVSQAIHEFFRTGRLLKQVNATIISLIPKVSNPSVVAEFRPISCCNVLYKTITKILVQRMRSTLDSLISPSQNAFVPGRSIGDNILLAQELFSGYNQKHLPPRCALKVDLRKAYDTVEWDFLRAVLTLFGFPERFIMWIVECVTTPSFSQLIEQNGAFSYHWKCEAIRLFQLGFADDLILFSRADANSIQLFKDGLTVFSELSGLQANLAKSHLILSRSAAASRDTLLAILGFQEGHLPLRYLGLPLLASRLTIADCQPILQKIDARITGWGGMMLSFAGRVQLIKSVLSALQVYWAMAFILPKHIIKEIEKRLRNFLWKGSSERGYAKVSWQKVCRPVSEGGLGIRDIQALNQGLMSRHLWRIIMQDRTSIWVTWILQYRLQDYSVWTIRARSGTWGWRKLIRLRDILRPYILYRIGGGSSFSLWHDPCTKGAR</sequence>
<dbReference type="InterPro" id="IPR000477">
    <property type="entry name" value="RT_dom"/>
</dbReference>
<dbReference type="GO" id="GO:0003824">
    <property type="term" value="F:catalytic activity"/>
    <property type="evidence" value="ECO:0007669"/>
    <property type="project" value="InterPro"/>
</dbReference>
<dbReference type="InterPro" id="IPR036691">
    <property type="entry name" value="Endo/exonu/phosph_ase_sf"/>
</dbReference>
<protein>
    <recommendedName>
        <fullName evidence="1">Reverse transcriptase domain-containing protein</fullName>
    </recommendedName>
</protein>
<name>A0AAW2JIS1_SESRA</name>
<feature type="domain" description="Reverse transcriptase" evidence="1">
    <location>
        <begin position="700"/>
        <end position="939"/>
    </location>
</feature>
<dbReference type="SUPFAM" id="SSF56672">
    <property type="entry name" value="DNA/RNA polymerases"/>
    <property type="match status" value="1"/>
</dbReference>
<dbReference type="PROSITE" id="PS50878">
    <property type="entry name" value="RT_POL"/>
    <property type="match status" value="1"/>
</dbReference>
<dbReference type="Gene3D" id="3.60.10.10">
    <property type="entry name" value="Endonuclease/exonuclease/phosphatase"/>
    <property type="match status" value="1"/>
</dbReference>
<proteinExistence type="predicted"/>
<dbReference type="Pfam" id="PF00078">
    <property type="entry name" value="RVT_1"/>
    <property type="match status" value="1"/>
</dbReference>
<dbReference type="Pfam" id="PF03372">
    <property type="entry name" value="Exo_endo_phos"/>
    <property type="match status" value="1"/>
</dbReference>
<evidence type="ECO:0000259" key="1">
    <source>
        <dbReference type="PROSITE" id="PS50878"/>
    </source>
</evidence>
<dbReference type="PANTHER" id="PTHR33116">
    <property type="entry name" value="REVERSE TRANSCRIPTASE ZINC-BINDING DOMAIN-CONTAINING PROTEIN-RELATED-RELATED"/>
    <property type="match status" value="1"/>
</dbReference>
<accession>A0AAW2JIS1</accession>
<evidence type="ECO:0000313" key="2">
    <source>
        <dbReference type="EMBL" id="KAL0294294.1"/>
    </source>
</evidence>
<comment type="caution">
    <text evidence="2">The sequence shown here is derived from an EMBL/GenBank/DDBJ whole genome shotgun (WGS) entry which is preliminary data.</text>
</comment>
<dbReference type="InterPro" id="IPR025558">
    <property type="entry name" value="DUF4283"/>
</dbReference>
<dbReference type="SUPFAM" id="SSF56219">
    <property type="entry name" value="DNase I-like"/>
    <property type="match status" value="1"/>
</dbReference>
<organism evidence="2">
    <name type="scientific">Sesamum radiatum</name>
    <name type="common">Black benniseed</name>
    <dbReference type="NCBI Taxonomy" id="300843"/>
    <lineage>
        <taxon>Eukaryota</taxon>
        <taxon>Viridiplantae</taxon>
        <taxon>Streptophyta</taxon>
        <taxon>Embryophyta</taxon>
        <taxon>Tracheophyta</taxon>
        <taxon>Spermatophyta</taxon>
        <taxon>Magnoliopsida</taxon>
        <taxon>eudicotyledons</taxon>
        <taxon>Gunneridae</taxon>
        <taxon>Pentapetalae</taxon>
        <taxon>asterids</taxon>
        <taxon>lamiids</taxon>
        <taxon>Lamiales</taxon>
        <taxon>Pedaliaceae</taxon>
        <taxon>Sesamum</taxon>
    </lineage>
</organism>
<dbReference type="Pfam" id="PF14111">
    <property type="entry name" value="DUF4283"/>
    <property type="match status" value="1"/>
</dbReference>
<dbReference type="AlphaFoldDB" id="A0AAW2JIS1"/>
<reference evidence="2" key="2">
    <citation type="journal article" date="2024" name="Plant">
        <title>Genomic evolution and insights into agronomic trait innovations of Sesamum species.</title>
        <authorList>
            <person name="Miao H."/>
            <person name="Wang L."/>
            <person name="Qu L."/>
            <person name="Liu H."/>
            <person name="Sun Y."/>
            <person name="Le M."/>
            <person name="Wang Q."/>
            <person name="Wei S."/>
            <person name="Zheng Y."/>
            <person name="Lin W."/>
            <person name="Duan Y."/>
            <person name="Cao H."/>
            <person name="Xiong S."/>
            <person name="Wang X."/>
            <person name="Wei L."/>
            <person name="Li C."/>
            <person name="Ma Q."/>
            <person name="Ju M."/>
            <person name="Zhao R."/>
            <person name="Li G."/>
            <person name="Mu C."/>
            <person name="Tian Q."/>
            <person name="Mei H."/>
            <person name="Zhang T."/>
            <person name="Gao T."/>
            <person name="Zhang H."/>
        </authorList>
    </citation>
    <scope>NUCLEOTIDE SEQUENCE</scope>
    <source>
        <strain evidence="2">G02</strain>
    </source>
</reference>
<gene>
    <name evidence="2" type="ORF">Sradi_6894500</name>
</gene>
<dbReference type="CDD" id="cd01650">
    <property type="entry name" value="RT_nLTR_like"/>
    <property type="match status" value="1"/>
</dbReference>
<dbReference type="InterPro" id="IPR005135">
    <property type="entry name" value="Endo/exonuclease/phosphatase"/>
</dbReference>